<gene>
    <name evidence="2" type="ORF">P5G51_000870</name>
</gene>
<name>A0ABU5CD65_9BACI</name>
<dbReference type="InterPro" id="IPR016181">
    <property type="entry name" value="Acyl_CoA_acyltransferase"/>
</dbReference>
<proteinExistence type="predicted"/>
<evidence type="ECO:0000313" key="2">
    <source>
        <dbReference type="EMBL" id="MDY0404150.1"/>
    </source>
</evidence>
<dbReference type="EMBL" id="JAROCA020000001">
    <property type="protein sequence ID" value="MDY0404150.1"/>
    <property type="molecule type" value="Genomic_DNA"/>
</dbReference>
<organism evidence="2 3">
    <name type="scientific">Tigheibacillus jepli</name>
    <dbReference type="NCBI Taxonomy" id="3035914"/>
    <lineage>
        <taxon>Bacteria</taxon>
        <taxon>Bacillati</taxon>
        <taxon>Bacillota</taxon>
        <taxon>Bacilli</taxon>
        <taxon>Bacillales</taxon>
        <taxon>Bacillaceae</taxon>
        <taxon>Tigheibacillus</taxon>
    </lineage>
</organism>
<evidence type="ECO:0000259" key="1">
    <source>
        <dbReference type="PROSITE" id="PS51186"/>
    </source>
</evidence>
<feature type="domain" description="N-acetyltransferase" evidence="1">
    <location>
        <begin position="10"/>
        <end position="176"/>
    </location>
</feature>
<dbReference type="Gene3D" id="3.40.630.30">
    <property type="match status" value="1"/>
</dbReference>
<dbReference type="PANTHER" id="PTHR43441:SF12">
    <property type="entry name" value="RIBOSOMAL N-ACETYLTRANSFERASE YDAF-RELATED"/>
    <property type="match status" value="1"/>
</dbReference>
<accession>A0ABU5CD65</accession>
<evidence type="ECO:0000313" key="3">
    <source>
        <dbReference type="Proteomes" id="UP001228376"/>
    </source>
</evidence>
<dbReference type="PROSITE" id="PS51186">
    <property type="entry name" value="GNAT"/>
    <property type="match status" value="1"/>
</dbReference>
<dbReference type="RefSeq" id="WP_306066660.1">
    <property type="nucleotide sequence ID" value="NZ_JAROCA020000001.1"/>
</dbReference>
<comment type="caution">
    <text evidence="2">The sequence shown here is derived from an EMBL/GenBank/DDBJ whole genome shotgun (WGS) entry which is preliminary data.</text>
</comment>
<dbReference type="Proteomes" id="UP001228376">
    <property type="component" value="Unassembled WGS sequence"/>
</dbReference>
<dbReference type="InterPro" id="IPR000182">
    <property type="entry name" value="GNAT_dom"/>
</dbReference>
<dbReference type="InterPro" id="IPR051908">
    <property type="entry name" value="Ribosomal_N-acetyltransferase"/>
</dbReference>
<protein>
    <submittedName>
        <fullName evidence="2">GNAT family protein</fullName>
    </submittedName>
</protein>
<keyword evidence="3" id="KW-1185">Reference proteome</keyword>
<dbReference type="PANTHER" id="PTHR43441">
    <property type="entry name" value="RIBOSOMAL-PROTEIN-SERINE ACETYLTRANSFERASE"/>
    <property type="match status" value="1"/>
</dbReference>
<dbReference type="SUPFAM" id="SSF55729">
    <property type="entry name" value="Acyl-CoA N-acyltransferases (Nat)"/>
    <property type="match status" value="1"/>
</dbReference>
<reference evidence="2 3" key="1">
    <citation type="submission" date="2023-10" db="EMBL/GenBank/DDBJ databases">
        <title>179-bfca-hs.</title>
        <authorList>
            <person name="Miliotis G."/>
            <person name="Sengupta P."/>
            <person name="Hameed A."/>
            <person name="Chuvochina M."/>
            <person name="Mcdonagh F."/>
            <person name="Simpson A.C."/>
            <person name="Singh N.K."/>
            <person name="Rekha P.D."/>
            <person name="Raman K."/>
            <person name="Hugenholtz P."/>
            <person name="Venkateswaran K."/>
        </authorList>
    </citation>
    <scope>NUCLEOTIDE SEQUENCE [LARGE SCALE GENOMIC DNA]</scope>
    <source>
        <strain evidence="2 3">179-BFC-A-HS</strain>
    </source>
</reference>
<dbReference type="Pfam" id="PF13302">
    <property type="entry name" value="Acetyltransf_3"/>
    <property type="match status" value="1"/>
</dbReference>
<sequence>MFYYEVDEDITLRLLNFDDTDELFGLIDTSRDHLRQWMPWLDTTKEPEDSKQFIDSAYQSYANRQSLIAGIFYRGRLAGMVSFNSLDWANRIGSVGYWIAQNYQGKGIMTRSVRGLVDYGFHVLGLNRIDIRAAYGNKKSRAIAERLGFRQEGQLRQVEWLYDHYVDHVVYGMLAQDWI</sequence>